<dbReference type="InParanoid" id="A0A2K2D466"/>
<keyword evidence="3" id="KW-1185">Reference proteome</keyword>
<reference evidence="1 2" key="1">
    <citation type="journal article" date="2010" name="Nature">
        <title>Genome sequencing and analysis of the model grass Brachypodium distachyon.</title>
        <authorList>
            <consortium name="International Brachypodium Initiative"/>
        </authorList>
    </citation>
    <scope>NUCLEOTIDE SEQUENCE [LARGE SCALE GENOMIC DNA]</scope>
    <source>
        <strain evidence="1 2">Bd21</strain>
    </source>
</reference>
<organism evidence="1">
    <name type="scientific">Brachypodium distachyon</name>
    <name type="common">Purple false brome</name>
    <name type="synonym">Trachynia distachya</name>
    <dbReference type="NCBI Taxonomy" id="15368"/>
    <lineage>
        <taxon>Eukaryota</taxon>
        <taxon>Viridiplantae</taxon>
        <taxon>Streptophyta</taxon>
        <taxon>Embryophyta</taxon>
        <taxon>Tracheophyta</taxon>
        <taxon>Spermatophyta</taxon>
        <taxon>Magnoliopsida</taxon>
        <taxon>Liliopsida</taxon>
        <taxon>Poales</taxon>
        <taxon>Poaceae</taxon>
        <taxon>BOP clade</taxon>
        <taxon>Pooideae</taxon>
        <taxon>Stipodae</taxon>
        <taxon>Brachypodieae</taxon>
        <taxon>Brachypodium</taxon>
    </lineage>
</organism>
<sequence length="142" mass="15360">MHVASVGGSANHGGVADQISFVVAELRWKRYGTLVASGRVPHDCLEPRPVEEEIEAVAAAFQGPALVAWRREGEGDPVGGVQHGDEVDGFALLFHEEAEECRCPVTAAARMREDGCRGRRIKISVRVSSWPSGRVIAMADRK</sequence>
<evidence type="ECO:0000313" key="2">
    <source>
        <dbReference type="EnsemblPlants" id="PNT69058"/>
    </source>
</evidence>
<gene>
    <name evidence="1" type="ORF">BRADI_3g48744v3</name>
</gene>
<accession>A0A2K2D466</accession>
<reference evidence="2" key="3">
    <citation type="submission" date="2018-08" db="UniProtKB">
        <authorList>
            <consortium name="EnsemblPlants"/>
        </authorList>
    </citation>
    <scope>IDENTIFICATION</scope>
    <source>
        <strain evidence="2">cv. Bd21</strain>
    </source>
</reference>
<reference evidence="1" key="2">
    <citation type="submission" date="2017-06" db="EMBL/GenBank/DDBJ databases">
        <title>WGS assembly of Brachypodium distachyon.</title>
        <authorList>
            <consortium name="The International Brachypodium Initiative"/>
            <person name="Lucas S."/>
            <person name="Harmon-Smith M."/>
            <person name="Lail K."/>
            <person name="Tice H."/>
            <person name="Grimwood J."/>
            <person name="Bruce D."/>
            <person name="Barry K."/>
            <person name="Shu S."/>
            <person name="Lindquist E."/>
            <person name="Wang M."/>
            <person name="Pitluck S."/>
            <person name="Vogel J.P."/>
            <person name="Garvin D.F."/>
            <person name="Mockler T.C."/>
            <person name="Schmutz J."/>
            <person name="Rokhsar D."/>
            <person name="Bevan M.W."/>
        </authorList>
    </citation>
    <scope>NUCLEOTIDE SEQUENCE</scope>
    <source>
        <strain evidence="1">Bd21</strain>
    </source>
</reference>
<dbReference type="EnsemblPlants" id="PNT69058">
    <property type="protein sequence ID" value="PNT69058"/>
    <property type="gene ID" value="BRADI_3g48744v3"/>
</dbReference>
<dbReference type="Proteomes" id="UP000008810">
    <property type="component" value="Chromosome 3"/>
</dbReference>
<dbReference type="EMBL" id="CM000882">
    <property type="protein sequence ID" value="PNT69058.1"/>
    <property type="molecule type" value="Genomic_DNA"/>
</dbReference>
<name>A0A2K2D466_BRADI</name>
<dbReference type="Gramene" id="PNT69058">
    <property type="protein sequence ID" value="PNT69058"/>
    <property type="gene ID" value="BRADI_3g48744v3"/>
</dbReference>
<protein>
    <submittedName>
        <fullName evidence="1 2">Uncharacterized protein</fullName>
    </submittedName>
</protein>
<evidence type="ECO:0000313" key="1">
    <source>
        <dbReference type="EMBL" id="PNT69058.1"/>
    </source>
</evidence>
<dbReference type="AlphaFoldDB" id="A0A2K2D466"/>
<proteinExistence type="predicted"/>
<evidence type="ECO:0000313" key="3">
    <source>
        <dbReference type="Proteomes" id="UP000008810"/>
    </source>
</evidence>